<feature type="domain" description="JmjC" evidence="13">
    <location>
        <begin position="1"/>
        <end position="58"/>
    </location>
</feature>
<keyword evidence="15" id="KW-1185">Reference proteome</keyword>
<dbReference type="Pfam" id="PF02373">
    <property type="entry name" value="JmjC"/>
    <property type="match status" value="1"/>
</dbReference>
<keyword evidence="3" id="KW-0479">Metal-binding</keyword>
<evidence type="ECO:0000256" key="12">
    <source>
        <dbReference type="SAM" id="MobiDB-lite"/>
    </source>
</evidence>
<gene>
    <name evidence="14" type="ORF">PCOR1329_LOCUS541</name>
</gene>
<evidence type="ECO:0000256" key="2">
    <source>
        <dbReference type="ARBA" id="ARBA00004123"/>
    </source>
</evidence>
<evidence type="ECO:0000313" key="15">
    <source>
        <dbReference type="Proteomes" id="UP001189429"/>
    </source>
</evidence>
<organism evidence="14 15">
    <name type="scientific">Prorocentrum cordatum</name>
    <dbReference type="NCBI Taxonomy" id="2364126"/>
    <lineage>
        <taxon>Eukaryota</taxon>
        <taxon>Sar</taxon>
        <taxon>Alveolata</taxon>
        <taxon>Dinophyceae</taxon>
        <taxon>Prorocentrales</taxon>
        <taxon>Prorocentraceae</taxon>
        <taxon>Prorocentrum</taxon>
    </lineage>
</organism>
<name>A0ABN9PF25_9DINO</name>
<dbReference type="EMBL" id="CAUYUJ010000114">
    <property type="protein sequence ID" value="CAK0788788.1"/>
    <property type="molecule type" value="Genomic_DNA"/>
</dbReference>
<feature type="compositionally biased region" description="Gly residues" evidence="12">
    <location>
        <begin position="192"/>
        <end position="204"/>
    </location>
</feature>
<proteinExistence type="inferred from homology"/>
<evidence type="ECO:0000256" key="1">
    <source>
        <dbReference type="ARBA" id="ARBA00001954"/>
    </source>
</evidence>
<comment type="cofactor">
    <cofactor evidence="1">
        <name>Fe(2+)</name>
        <dbReference type="ChEBI" id="CHEBI:29033"/>
    </cofactor>
</comment>
<evidence type="ECO:0000256" key="10">
    <source>
        <dbReference type="ARBA" id="ARBA00023242"/>
    </source>
</evidence>
<evidence type="ECO:0000256" key="7">
    <source>
        <dbReference type="ARBA" id="ARBA00023004"/>
    </source>
</evidence>
<keyword evidence="7" id="KW-0408">Iron</keyword>
<dbReference type="InterPro" id="IPR050910">
    <property type="entry name" value="JMJD6_ArgDemeth/LysHydrox"/>
</dbReference>
<keyword evidence="8" id="KW-0805">Transcription regulation</keyword>
<evidence type="ECO:0000256" key="3">
    <source>
        <dbReference type="ARBA" id="ARBA00022723"/>
    </source>
</evidence>
<evidence type="ECO:0000256" key="9">
    <source>
        <dbReference type="ARBA" id="ARBA00023163"/>
    </source>
</evidence>
<evidence type="ECO:0000313" key="14">
    <source>
        <dbReference type="EMBL" id="CAK0788788.1"/>
    </source>
</evidence>
<protein>
    <recommendedName>
        <fullName evidence="13">JmjC domain-containing protein</fullName>
    </recommendedName>
</protein>
<accession>A0ABN9PF25</accession>
<dbReference type="Proteomes" id="UP001189429">
    <property type="component" value="Unassembled WGS sequence"/>
</dbReference>
<dbReference type="SUPFAM" id="SSF51197">
    <property type="entry name" value="Clavaminate synthase-like"/>
    <property type="match status" value="1"/>
</dbReference>
<evidence type="ECO:0000256" key="11">
    <source>
        <dbReference type="ARBA" id="ARBA00038068"/>
    </source>
</evidence>
<dbReference type="PANTHER" id="PTHR12480:SF32">
    <property type="entry name" value="BIFUNCTIONAL ARGININE DEMETHYLASE AND LYSYL-HYDROXYLASE JMJD6"/>
    <property type="match status" value="1"/>
</dbReference>
<evidence type="ECO:0000256" key="8">
    <source>
        <dbReference type="ARBA" id="ARBA00023015"/>
    </source>
</evidence>
<feature type="compositionally biased region" description="Basic residues" evidence="12">
    <location>
        <begin position="177"/>
        <end position="187"/>
    </location>
</feature>
<comment type="caution">
    <text evidence="14">The sequence shown here is derived from an EMBL/GenBank/DDBJ whole genome shotgun (WGS) entry which is preliminary data.</text>
</comment>
<keyword evidence="6" id="KW-0560">Oxidoreductase</keyword>
<keyword evidence="4" id="KW-0156">Chromatin regulator</keyword>
<feature type="region of interest" description="Disordered" evidence="12">
    <location>
        <begin position="115"/>
        <end position="221"/>
    </location>
</feature>
<dbReference type="PANTHER" id="PTHR12480">
    <property type="entry name" value="ARGININE DEMETHYLASE AND LYSYL-HYDROXYLASE JMJD"/>
    <property type="match status" value="1"/>
</dbReference>
<dbReference type="InterPro" id="IPR003347">
    <property type="entry name" value="JmjC_dom"/>
</dbReference>
<keyword evidence="9" id="KW-0804">Transcription</keyword>
<keyword evidence="10" id="KW-0539">Nucleus</keyword>
<sequence length="233" mass="24880">MHPDVRVYEAVQNPGEVIFVPSEWWHGALNMEDTVAVTQNYCGYDNFDLVWARTRRDREKLAFLWLNMRRFAPALHARALQLNRRDGALMRHERDGPDLILVLVRGQLLERLVQRRGVPPGPGAGARAARRRGGGAAVAAPPGAPLAGQGAAAALAEAPSGSPSGVGHGARQPGPARPRRRAAAARPRRGEAPGGGRPCLGGVPGAPRRVRGPGPRLQDTGSADFLAWTGMAF</sequence>
<evidence type="ECO:0000259" key="13">
    <source>
        <dbReference type="PROSITE" id="PS51184"/>
    </source>
</evidence>
<dbReference type="Gene3D" id="2.60.120.650">
    <property type="entry name" value="Cupin"/>
    <property type="match status" value="1"/>
</dbReference>
<evidence type="ECO:0000256" key="5">
    <source>
        <dbReference type="ARBA" id="ARBA00022964"/>
    </source>
</evidence>
<keyword evidence="5" id="KW-0223">Dioxygenase</keyword>
<comment type="subcellular location">
    <subcellularLocation>
        <location evidence="2">Nucleus</location>
    </subcellularLocation>
</comment>
<evidence type="ECO:0000256" key="4">
    <source>
        <dbReference type="ARBA" id="ARBA00022853"/>
    </source>
</evidence>
<feature type="compositionally biased region" description="Low complexity" evidence="12">
    <location>
        <begin position="137"/>
        <end position="174"/>
    </location>
</feature>
<reference evidence="14" key="1">
    <citation type="submission" date="2023-10" db="EMBL/GenBank/DDBJ databases">
        <authorList>
            <person name="Chen Y."/>
            <person name="Shah S."/>
            <person name="Dougan E. K."/>
            <person name="Thang M."/>
            <person name="Chan C."/>
        </authorList>
    </citation>
    <scope>NUCLEOTIDE SEQUENCE [LARGE SCALE GENOMIC DNA]</scope>
</reference>
<comment type="similarity">
    <text evidence="11">Belongs to the JMJD6 family.</text>
</comment>
<dbReference type="PROSITE" id="PS51184">
    <property type="entry name" value="JMJC"/>
    <property type="match status" value="1"/>
</dbReference>
<evidence type="ECO:0000256" key="6">
    <source>
        <dbReference type="ARBA" id="ARBA00023002"/>
    </source>
</evidence>